<dbReference type="NCBIfam" id="TIGR02937">
    <property type="entry name" value="sigma70-ECF"/>
    <property type="match status" value="1"/>
</dbReference>
<dbReference type="SUPFAM" id="SSF88659">
    <property type="entry name" value="Sigma3 and sigma4 domains of RNA polymerase sigma factors"/>
    <property type="match status" value="1"/>
</dbReference>
<dbReference type="Proteomes" id="UP001217838">
    <property type="component" value="Unassembled WGS sequence"/>
</dbReference>
<dbReference type="SUPFAM" id="SSF88946">
    <property type="entry name" value="Sigma2 domain of RNA polymerase sigma factors"/>
    <property type="match status" value="1"/>
</dbReference>
<dbReference type="InterPro" id="IPR013325">
    <property type="entry name" value="RNA_pol_sigma_r2"/>
</dbReference>
<dbReference type="RefSeq" id="WP_271997170.1">
    <property type="nucleotide sequence ID" value="NZ_JAQNDN010000003.1"/>
</dbReference>
<evidence type="ECO:0000313" key="3">
    <source>
        <dbReference type="EMBL" id="MDC0668250.1"/>
    </source>
</evidence>
<dbReference type="EMBL" id="JAQNDN010000003">
    <property type="protein sequence ID" value="MDC0668250.1"/>
    <property type="molecule type" value="Genomic_DNA"/>
</dbReference>
<evidence type="ECO:0000313" key="4">
    <source>
        <dbReference type="Proteomes" id="UP001217838"/>
    </source>
</evidence>
<feature type="domain" description="DUF6596" evidence="2">
    <location>
        <begin position="182"/>
        <end position="283"/>
    </location>
</feature>
<dbReference type="InterPro" id="IPR014284">
    <property type="entry name" value="RNA_pol_sigma-70_dom"/>
</dbReference>
<proteinExistence type="predicted"/>
<dbReference type="InterPro" id="IPR013324">
    <property type="entry name" value="RNA_pol_sigma_r3/r4-like"/>
</dbReference>
<dbReference type="Pfam" id="PF04542">
    <property type="entry name" value="Sigma70_r2"/>
    <property type="match status" value="1"/>
</dbReference>
<protein>
    <submittedName>
        <fullName evidence="3">Sigma-70 family RNA polymerase sigma factor</fullName>
    </submittedName>
</protein>
<name>A0ABT5B2C0_9BACT</name>
<keyword evidence="4" id="KW-1185">Reference proteome</keyword>
<dbReference type="Pfam" id="PF20239">
    <property type="entry name" value="DUF6596"/>
    <property type="match status" value="1"/>
</dbReference>
<accession>A0ABT5B2C0</accession>
<reference evidence="3 4" key="1">
    <citation type="submission" date="2022-11" db="EMBL/GenBank/DDBJ databases">
        <title>Minimal conservation of predation-associated metabolite biosynthetic gene clusters underscores biosynthetic potential of Myxococcota including descriptions for ten novel species: Archangium lansinium sp. nov., Myxococcus landrumus sp. nov., Nannocystis bai.</title>
        <authorList>
            <person name="Ahearne A."/>
            <person name="Stevens C."/>
            <person name="Dowd S."/>
        </authorList>
    </citation>
    <scope>NUCLEOTIDE SEQUENCE [LARGE SCALE GENOMIC DNA]</scope>
    <source>
        <strain evidence="3 4">NCELM</strain>
    </source>
</reference>
<evidence type="ECO:0000259" key="1">
    <source>
        <dbReference type="Pfam" id="PF04542"/>
    </source>
</evidence>
<dbReference type="PANTHER" id="PTHR47756">
    <property type="entry name" value="BLL6612 PROTEIN-RELATED"/>
    <property type="match status" value="1"/>
</dbReference>
<dbReference type="InterPro" id="IPR007627">
    <property type="entry name" value="RNA_pol_sigma70_r2"/>
</dbReference>
<evidence type="ECO:0000259" key="2">
    <source>
        <dbReference type="Pfam" id="PF20239"/>
    </source>
</evidence>
<dbReference type="InterPro" id="IPR046531">
    <property type="entry name" value="DUF6596"/>
</dbReference>
<dbReference type="PANTHER" id="PTHR47756:SF2">
    <property type="entry name" value="BLL6612 PROTEIN"/>
    <property type="match status" value="1"/>
</dbReference>
<dbReference type="Gene3D" id="1.10.1740.10">
    <property type="match status" value="1"/>
</dbReference>
<comment type="caution">
    <text evidence="3">The sequence shown here is derived from an EMBL/GenBank/DDBJ whole genome shotgun (WGS) entry which is preliminary data.</text>
</comment>
<sequence length="414" mass="45504">MSEPDAGQVLATLFRRQSGRMTAALVRMLGVRRIDQAEDIVQETLLAALQAWHTELPRDPEGWLFAVMRNRVRDAFRRERVRTRVLDASTSPEETEVEAEETADESADLLRMMFSCCHPALTDDGRTALILRLVCGFGTGEVACAFLADRAAMEKRLVRAKRIIADDGQLFEVSTREQARERMPAVLTAIYLTFDAGYHGSVVPEPVRADLCAEAIRLATLLAASPATATAEVDALLALMYLHAARMPARLDAAGALVPLEQQNRSLWDADLIARGMEHLGASARGGELTTYHLEAGIAAVHAMSPSVEATPWGKIADLYDRLYARKPTPVVALGRAIAWAQVDGPARGIDAILAIPGRELLDDYPFYWAALGDLSLRAGDRRRALGWFQRGTKAARNDAERAMFARRVLECVD</sequence>
<gene>
    <name evidence="3" type="ORF">POL58_10895</name>
</gene>
<organism evidence="3 4">
    <name type="scientific">Nannocystis radixulma</name>
    <dbReference type="NCBI Taxonomy" id="2995305"/>
    <lineage>
        <taxon>Bacteria</taxon>
        <taxon>Pseudomonadati</taxon>
        <taxon>Myxococcota</taxon>
        <taxon>Polyangia</taxon>
        <taxon>Nannocystales</taxon>
        <taxon>Nannocystaceae</taxon>
        <taxon>Nannocystis</taxon>
    </lineage>
</organism>
<feature type="domain" description="RNA polymerase sigma-70 region 2" evidence="1">
    <location>
        <begin position="16"/>
        <end position="80"/>
    </location>
</feature>